<feature type="transmembrane region" description="Helical" evidence="10">
    <location>
        <begin position="199"/>
        <end position="217"/>
    </location>
</feature>
<gene>
    <name evidence="11" type="ORF">OSB1V03_LOCUS5169</name>
</gene>
<feature type="transmembrane region" description="Helical" evidence="10">
    <location>
        <begin position="431"/>
        <end position="452"/>
    </location>
</feature>
<comment type="similarity">
    <text evidence="10">Belongs to the ELO family.</text>
</comment>
<keyword evidence="3 10" id="KW-0808">Transferase</keyword>
<reference evidence="11" key="1">
    <citation type="submission" date="2020-11" db="EMBL/GenBank/DDBJ databases">
        <authorList>
            <person name="Tran Van P."/>
        </authorList>
    </citation>
    <scope>NUCLEOTIDE SEQUENCE</scope>
</reference>
<dbReference type="PANTHER" id="PTHR11157:SF69">
    <property type="entry name" value="ELONGATION OF VERY LONG CHAIN FATTY ACIDS PROTEIN 7"/>
    <property type="match status" value="1"/>
</dbReference>
<dbReference type="InterPro" id="IPR002076">
    <property type="entry name" value="ELO_fam"/>
</dbReference>
<comment type="subcellular location">
    <subcellularLocation>
        <location evidence="1">Membrane</location>
        <topology evidence="1">Multi-pass membrane protein</topology>
    </subcellularLocation>
</comment>
<evidence type="ECO:0000256" key="10">
    <source>
        <dbReference type="RuleBase" id="RU361115"/>
    </source>
</evidence>
<dbReference type="Pfam" id="PF01151">
    <property type="entry name" value="ELO"/>
    <property type="match status" value="3"/>
</dbReference>
<dbReference type="AlphaFoldDB" id="A0A7R9PXT7"/>
<keyword evidence="7 10" id="KW-0443">Lipid metabolism</keyword>
<sequence>PYLWWKRYITRLQLIQFAILIVYGILCFTIWDLSQIPEGLQWFGIVQPFIFFYMFFMFYLKSYKIISVDYWLDETHEQIKGYYLIGGGPQAFVLIMISWLLFVTKLGPNFMKNRNPFVLRKIIMIYNFILVVINAYYIYASLKWLDFGRKSWDPKLPERNQWSHKEIAEYPEKLFYGYSKLFDLFDTVFFVLRKKSNQITFLHVYHHFMGNYFFLYIDMNKAGGKYWEEGVDPRTRGYFLVDMSAITMGTILLTYIFHVVFLIPYLMKNRKPFDLKRVIIAYDVLLVAINGYFWVYALAHFSDLWNFSNPKNDTSDKAMAFINTAHLYYLSKLIDLFDTYFMALKKKNSHISFLHVWHHISVPGAEYLFPLMNGFVHVVMYGYYALAALGPQYQKYLWWKKYITQMQLVQMTMGFVWFNIVWYMQTDLPTGYLACNIGNATALFILFMNFYIQSYRRGDKQIKTQ</sequence>
<dbReference type="PANTHER" id="PTHR11157">
    <property type="entry name" value="FATTY ACID ACYL TRANSFERASE-RELATED"/>
    <property type="match status" value="1"/>
</dbReference>
<evidence type="ECO:0000256" key="6">
    <source>
        <dbReference type="ARBA" id="ARBA00022989"/>
    </source>
</evidence>
<dbReference type="GO" id="GO:0042761">
    <property type="term" value="P:very long-chain fatty acid biosynthetic process"/>
    <property type="evidence" value="ECO:0007669"/>
    <property type="project" value="TreeGrafter"/>
</dbReference>
<evidence type="ECO:0000256" key="8">
    <source>
        <dbReference type="ARBA" id="ARBA00023136"/>
    </source>
</evidence>
<feature type="transmembrane region" description="Helical" evidence="10">
    <location>
        <begin position="237"/>
        <end position="267"/>
    </location>
</feature>
<accession>A0A7R9PXT7</accession>
<dbReference type="GO" id="GO:0009922">
    <property type="term" value="F:fatty acid elongase activity"/>
    <property type="evidence" value="ECO:0007669"/>
    <property type="project" value="UniProtKB-EC"/>
</dbReference>
<feature type="transmembrane region" description="Helical" evidence="10">
    <location>
        <begin position="279"/>
        <end position="299"/>
    </location>
</feature>
<comment type="caution">
    <text evidence="10">Lacks conserved residue(s) required for the propagation of feature annotation.</text>
</comment>
<evidence type="ECO:0000256" key="4">
    <source>
        <dbReference type="ARBA" id="ARBA00022692"/>
    </source>
</evidence>
<keyword evidence="4 10" id="KW-0812">Transmembrane</keyword>
<dbReference type="EC" id="2.3.1.199" evidence="10"/>
<dbReference type="EMBL" id="OC857093">
    <property type="protein sequence ID" value="CAD7624728.1"/>
    <property type="molecule type" value="Genomic_DNA"/>
</dbReference>
<keyword evidence="8 10" id="KW-0472">Membrane</keyword>
<keyword evidence="9 10" id="KW-0275">Fatty acid biosynthesis</keyword>
<dbReference type="InterPro" id="IPR030457">
    <property type="entry name" value="ELO_CS"/>
</dbReference>
<feature type="transmembrane region" description="Helical" evidence="10">
    <location>
        <begin position="122"/>
        <end position="140"/>
    </location>
</feature>
<dbReference type="GO" id="GO:0030148">
    <property type="term" value="P:sphingolipid biosynthetic process"/>
    <property type="evidence" value="ECO:0007669"/>
    <property type="project" value="TreeGrafter"/>
</dbReference>
<feature type="transmembrane region" description="Helical" evidence="10">
    <location>
        <begin position="39"/>
        <end position="60"/>
    </location>
</feature>
<proteinExistence type="inferred from homology"/>
<feature type="transmembrane region" description="Helical" evidence="10">
    <location>
        <begin position="81"/>
        <end position="102"/>
    </location>
</feature>
<evidence type="ECO:0000256" key="3">
    <source>
        <dbReference type="ARBA" id="ARBA00022679"/>
    </source>
</evidence>
<evidence type="ECO:0000256" key="2">
    <source>
        <dbReference type="ARBA" id="ARBA00022516"/>
    </source>
</evidence>
<evidence type="ECO:0000313" key="12">
    <source>
        <dbReference type="Proteomes" id="UP000759131"/>
    </source>
</evidence>
<feature type="transmembrane region" description="Helical" evidence="10">
    <location>
        <begin position="367"/>
        <end position="387"/>
    </location>
</feature>
<evidence type="ECO:0000256" key="9">
    <source>
        <dbReference type="ARBA" id="ARBA00023160"/>
    </source>
</evidence>
<dbReference type="GO" id="GO:0005789">
    <property type="term" value="C:endoplasmic reticulum membrane"/>
    <property type="evidence" value="ECO:0007669"/>
    <property type="project" value="TreeGrafter"/>
</dbReference>
<feature type="transmembrane region" description="Helical" evidence="10">
    <location>
        <begin position="408"/>
        <end position="425"/>
    </location>
</feature>
<evidence type="ECO:0000256" key="7">
    <source>
        <dbReference type="ARBA" id="ARBA00023098"/>
    </source>
</evidence>
<organism evidence="11">
    <name type="scientific">Medioppia subpectinata</name>
    <dbReference type="NCBI Taxonomy" id="1979941"/>
    <lineage>
        <taxon>Eukaryota</taxon>
        <taxon>Metazoa</taxon>
        <taxon>Ecdysozoa</taxon>
        <taxon>Arthropoda</taxon>
        <taxon>Chelicerata</taxon>
        <taxon>Arachnida</taxon>
        <taxon>Acari</taxon>
        <taxon>Acariformes</taxon>
        <taxon>Sarcoptiformes</taxon>
        <taxon>Oribatida</taxon>
        <taxon>Brachypylina</taxon>
        <taxon>Oppioidea</taxon>
        <taxon>Oppiidae</taxon>
        <taxon>Medioppia</taxon>
    </lineage>
</organism>
<keyword evidence="2 10" id="KW-0444">Lipid biosynthesis</keyword>
<dbReference type="OrthoDB" id="434092at2759"/>
<protein>
    <recommendedName>
        <fullName evidence="10">Elongation of very long chain fatty acids protein</fullName>
        <ecNumber evidence="10">2.3.1.199</ecNumber>
    </recommendedName>
    <alternativeName>
        <fullName evidence="10">Very-long-chain 3-oxoacyl-CoA synthase</fullName>
    </alternativeName>
</protein>
<feature type="transmembrane region" description="Helical" evidence="10">
    <location>
        <begin position="12"/>
        <end position="33"/>
    </location>
</feature>
<dbReference type="PROSITE" id="PS01188">
    <property type="entry name" value="ELO"/>
    <property type="match status" value="1"/>
</dbReference>
<comment type="catalytic activity">
    <reaction evidence="10">
        <text>a very-long-chain acyl-CoA + malonyl-CoA + H(+) = a very-long-chain 3-oxoacyl-CoA + CO2 + CoA</text>
        <dbReference type="Rhea" id="RHEA:32727"/>
        <dbReference type="ChEBI" id="CHEBI:15378"/>
        <dbReference type="ChEBI" id="CHEBI:16526"/>
        <dbReference type="ChEBI" id="CHEBI:57287"/>
        <dbReference type="ChEBI" id="CHEBI:57384"/>
        <dbReference type="ChEBI" id="CHEBI:90725"/>
        <dbReference type="ChEBI" id="CHEBI:90736"/>
        <dbReference type="EC" id="2.3.1.199"/>
    </reaction>
</comment>
<dbReference type="GO" id="GO:0034626">
    <property type="term" value="P:fatty acid elongation, polyunsaturated fatty acid"/>
    <property type="evidence" value="ECO:0007669"/>
    <property type="project" value="TreeGrafter"/>
</dbReference>
<name>A0A7R9PXT7_9ACAR</name>
<dbReference type="GO" id="GO:0019367">
    <property type="term" value="P:fatty acid elongation, saturated fatty acid"/>
    <property type="evidence" value="ECO:0007669"/>
    <property type="project" value="TreeGrafter"/>
</dbReference>
<keyword evidence="12" id="KW-1185">Reference proteome</keyword>
<evidence type="ECO:0000256" key="1">
    <source>
        <dbReference type="ARBA" id="ARBA00004141"/>
    </source>
</evidence>
<feature type="non-terminal residue" evidence="11">
    <location>
        <position position="465"/>
    </location>
</feature>
<evidence type="ECO:0000256" key="5">
    <source>
        <dbReference type="ARBA" id="ARBA00022832"/>
    </source>
</evidence>
<evidence type="ECO:0000313" key="11">
    <source>
        <dbReference type="EMBL" id="CAD7624728.1"/>
    </source>
</evidence>
<keyword evidence="5 10" id="KW-0276">Fatty acid metabolism</keyword>
<dbReference type="GO" id="GO:0034625">
    <property type="term" value="P:fatty acid elongation, monounsaturated fatty acid"/>
    <property type="evidence" value="ECO:0007669"/>
    <property type="project" value="TreeGrafter"/>
</dbReference>
<dbReference type="Proteomes" id="UP000759131">
    <property type="component" value="Unassembled WGS sequence"/>
</dbReference>
<keyword evidence="6 10" id="KW-1133">Transmembrane helix</keyword>
<dbReference type="EMBL" id="CAJPIZ010002518">
    <property type="protein sequence ID" value="CAG2105158.1"/>
    <property type="molecule type" value="Genomic_DNA"/>
</dbReference>